<feature type="compositionally biased region" description="Polar residues" evidence="5">
    <location>
        <begin position="22"/>
        <end position="34"/>
    </location>
</feature>
<dbReference type="Proteomes" id="UP000314223">
    <property type="component" value="Unassembled WGS sequence"/>
</dbReference>
<keyword evidence="4" id="KW-0456">Lyase</keyword>
<evidence type="ECO:0000256" key="4">
    <source>
        <dbReference type="ARBA" id="ARBA00023239"/>
    </source>
</evidence>
<reference evidence="7 8" key="1">
    <citation type="submission" date="2019-06" db="EMBL/GenBank/DDBJ databases">
        <authorList>
            <person name="Mardanova A.M."/>
            <person name="Pudova D.S."/>
            <person name="Shagimardanova E.I."/>
            <person name="Gogoleva N.E."/>
            <person name="Lutfullin M.T."/>
            <person name="Hadieva G.F."/>
            <person name="Sharipova M.R."/>
        </authorList>
    </citation>
    <scope>NUCLEOTIDE SEQUENCE [LARGE SCALE GENOMIC DNA]</scope>
    <source>
        <strain evidence="7 8">MG-1</strain>
    </source>
</reference>
<dbReference type="PANTHER" id="PTHR43078:SF6">
    <property type="entry name" value="UDP-GLUCURONIC ACID DECARBOXYLASE 1"/>
    <property type="match status" value="1"/>
</dbReference>
<sequence length="407" mass="43985">MTFIEWKVRGRTSRSPRPRTTMSAGRSSPSSKTGRLSVASEDRAIDSDADSTDVVLFDTPVFAEDVARIAAAELPWEKFRKAEILVTGASGMIPMYIVGSLLAANDVYDLGLHVTGMVRNLTKAEKRFGTALDRSDFTLLAGDVIDTRRFERKFSTVFHGASPARPSLHKSSPVTTLKANTLGTINLLDALVEAGGRSFDLLSSSEVYGAVAGSGLIGEDDEGTLQHFAPRASYSEGKRIAETALAAYADEFGIRGLSLRFGHIYGPGMALDDGRVQADFLADVVRGRNVRMMSAGAATRTYTYVADAVEGLFFAHLLGEEQVYNVADPSGNISIRELAEAFAGARPEMKLELDFANPEDGRAFSPVASLGLDSRRLKKLGWDAKTSLSEGVSRTIRSFEDGPLVRR</sequence>
<dbReference type="Pfam" id="PF01370">
    <property type="entry name" value="Epimerase"/>
    <property type="match status" value="1"/>
</dbReference>
<dbReference type="GO" id="GO:0048040">
    <property type="term" value="F:UDP-glucuronate decarboxylase activity"/>
    <property type="evidence" value="ECO:0007669"/>
    <property type="project" value="TreeGrafter"/>
</dbReference>
<evidence type="ECO:0000313" key="8">
    <source>
        <dbReference type="Proteomes" id="UP000314223"/>
    </source>
</evidence>
<evidence type="ECO:0000256" key="3">
    <source>
        <dbReference type="ARBA" id="ARBA00023027"/>
    </source>
</evidence>
<evidence type="ECO:0000256" key="5">
    <source>
        <dbReference type="SAM" id="MobiDB-lite"/>
    </source>
</evidence>
<feature type="domain" description="NAD-dependent epimerase/dehydratase" evidence="6">
    <location>
        <begin position="84"/>
        <end position="327"/>
    </location>
</feature>
<dbReference type="GO" id="GO:0042732">
    <property type="term" value="P:D-xylose metabolic process"/>
    <property type="evidence" value="ECO:0007669"/>
    <property type="project" value="InterPro"/>
</dbReference>
<dbReference type="Gene3D" id="3.40.50.720">
    <property type="entry name" value="NAD(P)-binding Rossmann-like Domain"/>
    <property type="match status" value="1"/>
</dbReference>
<dbReference type="InterPro" id="IPR036291">
    <property type="entry name" value="NAD(P)-bd_dom_sf"/>
</dbReference>
<evidence type="ECO:0000313" key="7">
    <source>
        <dbReference type="EMBL" id="TNM55185.1"/>
    </source>
</evidence>
<keyword evidence="2" id="KW-0210">Decarboxylase</keyword>
<dbReference type="GO" id="GO:0070403">
    <property type="term" value="F:NAD+ binding"/>
    <property type="evidence" value="ECO:0007669"/>
    <property type="project" value="InterPro"/>
</dbReference>
<gene>
    <name evidence="7" type="ORF">FHQ09_08130</name>
</gene>
<keyword evidence="3" id="KW-0520">NAD</keyword>
<dbReference type="InterPro" id="IPR044516">
    <property type="entry name" value="UXS-like"/>
</dbReference>
<evidence type="ECO:0000256" key="2">
    <source>
        <dbReference type="ARBA" id="ARBA00022793"/>
    </source>
</evidence>
<evidence type="ECO:0000256" key="1">
    <source>
        <dbReference type="ARBA" id="ARBA00001911"/>
    </source>
</evidence>
<dbReference type="AlphaFoldDB" id="A0A5C4X1Y2"/>
<comment type="caution">
    <text evidence="7">The sequence shown here is derived from an EMBL/GenBank/DDBJ whole genome shotgun (WGS) entry which is preliminary data.</text>
</comment>
<feature type="region of interest" description="Disordered" evidence="5">
    <location>
        <begin position="9"/>
        <end position="43"/>
    </location>
</feature>
<protein>
    <submittedName>
        <fullName evidence="7">NAD-dependent epimerase/dehydratase family protein</fullName>
    </submittedName>
</protein>
<comment type="cofactor">
    <cofactor evidence="1">
        <name>NAD(+)</name>
        <dbReference type="ChEBI" id="CHEBI:57540"/>
    </cofactor>
</comment>
<name>A0A5C4X1Y2_9MICO</name>
<dbReference type="EMBL" id="VDMQ01000004">
    <property type="protein sequence ID" value="TNM55185.1"/>
    <property type="molecule type" value="Genomic_DNA"/>
</dbReference>
<dbReference type="SUPFAM" id="SSF51735">
    <property type="entry name" value="NAD(P)-binding Rossmann-fold domains"/>
    <property type="match status" value="1"/>
</dbReference>
<dbReference type="GO" id="GO:0005737">
    <property type="term" value="C:cytoplasm"/>
    <property type="evidence" value="ECO:0007669"/>
    <property type="project" value="TreeGrafter"/>
</dbReference>
<organism evidence="7 8">
    <name type="scientific">Brevibacterium sediminis</name>
    <dbReference type="NCBI Taxonomy" id="1857024"/>
    <lineage>
        <taxon>Bacteria</taxon>
        <taxon>Bacillati</taxon>
        <taxon>Actinomycetota</taxon>
        <taxon>Actinomycetes</taxon>
        <taxon>Micrococcales</taxon>
        <taxon>Brevibacteriaceae</taxon>
        <taxon>Brevibacterium</taxon>
    </lineage>
</organism>
<dbReference type="InterPro" id="IPR001509">
    <property type="entry name" value="Epimerase_deHydtase"/>
</dbReference>
<proteinExistence type="predicted"/>
<accession>A0A5C4X1Y2</accession>
<dbReference type="PANTHER" id="PTHR43078">
    <property type="entry name" value="UDP-GLUCURONIC ACID DECARBOXYLASE-RELATED"/>
    <property type="match status" value="1"/>
</dbReference>
<evidence type="ECO:0000259" key="6">
    <source>
        <dbReference type="Pfam" id="PF01370"/>
    </source>
</evidence>